<dbReference type="AlphaFoldDB" id="A0A345DZY2"/>
<sequence length="272" mass="29463">MNHADGRYLEAKRTVDDRALDRRVRDRLLDELPATPRIREAAAGTGVTVPRLLDWGVTAGDYVGVDRDGDVIALARERRASECGGEAITDGFRVDDLTVRFEQGDALTAFAGDGADCVVAQAFLDLVPVDDALDAFAAALRPGGVVYAPITFDGETAFQPDHPADDAVVAAYHDAIDAEPGRDSHAGRHLLDRCRARDGDLLAVGASDWVVYPPYPADERAFLATILEFVTAAIEGRVDGADDWLRTRRRQLDAGELSYVAHGYDVLYRVPG</sequence>
<name>A0A345DZY2_9EURY</name>
<organism evidence="2 3">
    <name type="scientific">Haloplanus rubicundus</name>
    <dbReference type="NCBI Taxonomy" id="1547898"/>
    <lineage>
        <taxon>Archaea</taxon>
        <taxon>Methanobacteriati</taxon>
        <taxon>Methanobacteriota</taxon>
        <taxon>Stenosarchaea group</taxon>
        <taxon>Halobacteria</taxon>
        <taxon>Halobacteriales</taxon>
        <taxon>Haloferacaceae</taxon>
        <taxon>Haloplanus</taxon>
    </lineage>
</organism>
<accession>A0A345DZY2</accession>
<dbReference type="InterPro" id="IPR041698">
    <property type="entry name" value="Methyltransf_25"/>
</dbReference>
<dbReference type="InterPro" id="IPR029063">
    <property type="entry name" value="SAM-dependent_MTases_sf"/>
</dbReference>
<dbReference type="Proteomes" id="UP000253273">
    <property type="component" value="Chromosome"/>
</dbReference>
<proteinExistence type="predicted"/>
<gene>
    <name evidence="2" type="ORF">DU500_03095</name>
</gene>
<evidence type="ECO:0000313" key="2">
    <source>
        <dbReference type="EMBL" id="AXG05504.1"/>
    </source>
</evidence>
<keyword evidence="2" id="KW-0489">Methyltransferase</keyword>
<dbReference type="GO" id="GO:0032259">
    <property type="term" value="P:methylation"/>
    <property type="evidence" value="ECO:0007669"/>
    <property type="project" value="UniProtKB-KW"/>
</dbReference>
<evidence type="ECO:0000259" key="1">
    <source>
        <dbReference type="Pfam" id="PF13649"/>
    </source>
</evidence>
<dbReference type="GO" id="GO:0008757">
    <property type="term" value="F:S-adenosylmethionine-dependent methyltransferase activity"/>
    <property type="evidence" value="ECO:0007669"/>
    <property type="project" value="InterPro"/>
</dbReference>
<evidence type="ECO:0000313" key="3">
    <source>
        <dbReference type="Proteomes" id="UP000253273"/>
    </source>
</evidence>
<dbReference type="Gene3D" id="3.40.50.150">
    <property type="entry name" value="Vaccinia Virus protein VP39"/>
    <property type="match status" value="1"/>
</dbReference>
<dbReference type="EMBL" id="CP031150">
    <property type="protein sequence ID" value="AXG05504.1"/>
    <property type="molecule type" value="Genomic_DNA"/>
</dbReference>
<dbReference type="KEGG" id="haj:DU500_03095"/>
<keyword evidence="3" id="KW-1185">Reference proteome</keyword>
<protein>
    <submittedName>
        <fullName evidence="2">Class I SAM-dependent methyltransferase</fullName>
    </submittedName>
</protein>
<dbReference type="OrthoDB" id="338984at2157"/>
<feature type="domain" description="Methyltransferase" evidence="1">
    <location>
        <begin position="40"/>
        <end position="144"/>
    </location>
</feature>
<keyword evidence="2" id="KW-0808">Transferase</keyword>
<dbReference type="GeneID" id="37282338"/>
<dbReference type="RefSeq" id="WP_114584653.1">
    <property type="nucleotide sequence ID" value="NZ_CP031150.1"/>
</dbReference>
<dbReference type="Pfam" id="PF13649">
    <property type="entry name" value="Methyltransf_25"/>
    <property type="match status" value="1"/>
</dbReference>
<reference evidence="2 3" key="1">
    <citation type="submission" date="2018-07" db="EMBL/GenBank/DDBJ databases">
        <title>Genome sequences of Haloplanus sp. CBA1113.</title>
        <authorList>
            <person name="Kim Y.B."/>
            <person name="Roh S.W."/>
        </authorList>
    </citation>
    <scope>NUCLEOTIDE SEQUENCE [LARGE SCALE GENOMIC DNA]</scope>
    <source>
        <strain evidence="2 3">CBA1113</strain>
    </source>
</reference>
<dbReference type="SUPFAM" id="SSF53335">
    <property type="entry name" value="S-adenosyl-L-methionine-dependent methyltransferases"/>
    <property type="match status" value="1"/>
</dbReference>